<evidence type="ECO:0000313" key="2">
    <source>
        <dbReference type="Proteomes" id="UP001268864"/>
    </source>
</evidence>
<dbReference type="InterPro" id="IPR046783">
    <property type="entry name" value="HTH_63"/>
</dbReference>
<sequence>MPNTECPQTRRAELFVRTDLPTPSEKRRDAVETRLERLRRAGRIDEFETTVWAKRVPVAATDCAERTRYEEFRDWATEAGATLAPFFDTRLCYSWETGEKRTELVMPALCLAVYEDGDLVQVAPFARGGAPHSIEECLDDLETGREPTTPGEVTISTAD</sequence>
<organism evidence="1 2">
    <name type="scientific">Haloarcula onubensis</name>
    <dbReference type="NCBI Taxonomy" id="2950539"/>
    <lineage>
        <taxon>Archaea</taxon>
        <taxon>Methanobacteriati</taxon>
        <taxon>Methanobacteriota</taxon>
        <taxon>Stenosarchaea group</taxon>
        <taxon>Halobacteria</taxon>
        <taxon>Halobacteriales</taxon>
        <taxon>Haloarculaceae</taxon>
        <taxon>Haloarcula</taxon>
    </lineage>
</organism>
<dbReference type="Pfam" id="PF20575">
    <property type="entry name" value="HTH_63"/>
    <property type="match status" value="1"/>
</dbReference>
<dbReference type="Proteomes" id="UP001268864">
    <property type="component" value="Unassembled WGS sequence"/>
</dbReference>
<protein>
    <submittedName>
        <fullName evidence="1">Uncharacterized protein</fullName>
    </submittedName>
</protein>
<evidence type="ECO:0000313" key="1">
    <source>
        <dbReference type="EMBL" id="MDS0284213.1"/>
    </source>
</evidence>
<name>A0ABU2FTX1_9EURY</name>
<reference evidence="1 2" key="1">
    <citation type="submission" date="2022-06" db="EMBL/GenBank/DDBJ databases">
        <title>Halomicroarcula sp. a new haloarchaeum isolate from saline soil.</title>
        <authorList>
            <person name="Strakova D."/>
            <person name="Galisteo C."/>
            <person name="Sanchez-Porro C."/>
            <person name="Ventosa A."/>
        </authorList>
    </citation>
    <scope>NUCLEOTIDE SEQUENCE [LARGE SCALE GENOMIC DNA]</scope>
    <source>
        <strain evidence="1 2">S3CR25-11</strain>
    </source>
</reference>
<accession>A0ABU2FTX1</accession>
<dbReference type="RefSeq" id="WP_310901955.1">
    <property type="nucleotide sequence ID" value="NZ_JAMQOS010000007.1"/>
</dbReference>
<proteinExistence type="predicted"/>
<gene>
    <name evidence="1" type="ORF">NDI86_19155</name>
</gene>
<dbReference type="EMBL" id="JAMQOS010000007">
    <property type="protein sequence ID" value="MDS0284213.1"/>
    <property type="molecule type" value="Genomic_DNA"/>
</dbReference>
<comment type="caution">
    <text evidence="1">The sequence shown here is derived from an EMBL/GenBank/DDBJ whole genome shotgun (WGS) entry which is preliminary data.</text>
</comment>
<keyword evidence="2" id="KW-1185">Reference proteome</keyword>